<dbReference type="SMART" id="SM00382">
    <property type="entry name" value="AAA"/>
    <property type="match status" value="1"/>
</dbReference>
<dbReference type="PROSITE" id="PS00211">
    <property type="entry name" value="ABC_TRANSPORTER_1"/>
    <property type="match status" value="1"/>
</dbReference>
<accession>A0A1H9TQJ4</accession>
<keyword evidence="3" id="KW-0547">Nucleotide-binding</keyword>
<dbReference type="OrthoDB" id="9804819at2"/>
<keyword evidence="4 6" id="KW-0067">ATP-binding</keyword>
<dbReference type="Gene3D" id="3.40.50.300">
    <property type="entry name" value="P-loop containing nucleotide triphosphate hydrolases"/>
    <property type="match status" value="1"/>
</dbReference>
<sequence length="318" mass="35108">MSQTVLEINELTKQLNRKNIVHNASFQMKKGEILGLLGPNGAGKTTTIRMIVGLIKKTSGKVYINGRDLDEEGLACKSEIGAIVENPAFYDHMSGYKNLEQYARMAKNTISKKRVDEVVELVKLTGAIHDKVKKYSLGMKQRLGVAQAILHEPALLILDEPTNGLDPKGIRDLRDYLKQLADNGISTLVSSHLLSEMQLMCDRVVIMEKGKIINISNIHEEEEAEGAAGQLVALRVADSHIGLAEEAIAGFKEVTLSQRENGSVLLLKMPHDVLPELNRRLVQAGVDVFGLESRRSTLEDKFLALTSEKSDELQKEAT</sequence>
<dbReference type="InterPro" id="IPR017871">
    <property type="entry name" value="ABC_transporter-like_CS"/>
</dbReference>
<organism evidence="6 7">
    <name type="scientific">Salipaludibacillus aurantiacus</name>
    <dbReference type="NCBI Taxonomy" id="1601833"/>
    <lineage>
        <taxon>Bacteria</taxon>
        <taxon>Bacillati</taxon>
        <taxon>Bacillota</taxon>
        <taxon>Bacilli</taxon>
        <taxon>Bacillales</taxon>
        <taxon>Bacillaceae</taxon>
    </lineage>
</organism>
<dbReference type="AlphaFoldDB" id="A0A1H9TQJ4"/>
<dbReference type="PANTHER" id="PTHR43335:SF4">
    <property type="entry name" value="ABC TRANSPORTER, ATP-BINDING PROTEIN"/>
    <property type="match status" value="1"/>
</dbReference>
<dbReference type="PANTHER" id="PTHR43335">
    <property type="entry name" value="ABC TRANSPORTER, ATP-BINDING PROTEIN"/>
    <property type="match status" value="1"/>
</dbReference>
<dbReference type="PROSITE" id="PS50893">
    <property type="entry name" value="ABC_TRANSPORTER_2"/>
    <property type="match status" value="1"/>
</dbReference>
<comment type="similarity">
    <text evidence="1">Belongs to the ABC transporter superfamily.</text>
</comment>
<dbReference type="Proteomes" id="UP000198571">
    <property type="component" value="Unassembled WGS sequence"/>
</dbReference>
<dbReference type="InterPro" id="IPR027417">
    <property type="entry name" value="P-loop_NTPase"/>
</dbReference>
<dbReference type="InterPro" id="IPR003593">
    <property type="entry name" value="AAA+_ATPase"/>
</dbReference>
<evidence type="ECO:0000313" key="7">
    <source>
        <dbReference type="Proteomes" id="UP000198571"/>
    </source>
</evidence>
<proteinExistence type="inferred from homology"/>
<feature type="domain" description="ABC transporter" evidence="5">
    <location>
        <begin position="6"/>
        <end position="234"/>
    </location>
</feature>
<dbReference type="GO" id="GO:0016887">
    <property type="term" value="F:ATP hydrolysis activity"/>
    <property type="evidence" value="ECO:0007669"/>
    <property type="project" value="InterPro"/>
</dbReference>
<evidence type="ECO:0000256" key="2">
    <source>
        <dbReference type="ARBA" id="ARBA00022448"/>
    </source>
</evidence>
<keyword evidence="2" id="KW-0813">Transport</keyword>
<dbReference type="GO" id="GO:0005524">
    <property type="term" value="F:ATP binding"/>
    <property type="evidence" value="ECO:0007669"/>
    <property type="project" value="UniProtKB-KW"/>
</dbReference>
<reference evidence="7" key="1">
    <citation type="submission" date="2016-10" db="EMBL/GenBank/DDBJ databases">
        <authorList>
            <person name="Varghese N."/>
            <person name="Submissions S."/>
        </authorList>
    </citation>
    <scope>NUCLEOTIDE SEQUENCE [LARGE SCALE GENOMIC DNA]</scope>
    <source>
        <strain evidence="7">S9</strain>
    </source>
</reference>
<evidence type="ECO:0000259" key="5">
    <source>
        <dbReference type="PROSITE" id="PS50893"/>
    </source>
</evidence>
<evidence type="ECO:0000256" key="1">
    <source>
        <dbReference type="ARBA" id="ARBA00005417"/>
    </source>
</evidence>
<evidence type="ECO:0000256" key="3">
    <source>
        <dbReference type="ARBA" id="ARBA00022741"/>
    </source>
</evidence>
<name>A0A1H9TQJ4_9BACI</name>
<dbReference type="STRING" id="1601833.SAMN05518684_10633"/>
<dbReference type="Pfam" id="PF00005">
    <property type="entry name" value="ABC_tran"/>
    <property type="match status" value="1"/>
</dbReference>
<gene>
    <name evidence="6" type="ORF">SAMN05518684_10633</name>
</gene>
<keyword evidence="7" id="KW-1185">Reference proteome</keyword>
<evidence type="ECO:0000313" key="6">
    <source>
        <dbReference type="EMBL" id="SER99620.1"/>
    </source>
</evidence>
<dbReference type="RefSeq" id="WP_093050490.1">
    <property type="nucleotide sequence ID" value="NZ_FOGT01000006.1"/>
</dbReference>
<dbReference type="InterPro" id="IPR003439">
    <property type="entry name" value="ABC_transporter-like_ATP-bd"/>
</dbReference>
<protein>
    <submittedName>
        <fullName evidence="6">ABC-2 type transport system ATP-binding protein</fullName>
    </submittedName>
</protein>
<dbReference type="SUPFAM" id="SSF52540">
    <property type="entry name" value="P-loop containing nucleoside triphosphate hydrolases"/>
    <property type="match status" value="1"/>
</dbReference>
<dbReference type="EMBL" id="FOGT01000006">
    <property type="protein sequence ID" value="SER99620.1"/>
    <property type="molecule type" value="Genomic_DNA"/>
</dbReference>
<evidence type="ECO:0000256" key="4">
    <source>
        <dbReference type="ARBA" id="ARBA00022840"/>
    </source>
</evidence>